<accession>A0ACB6QRM5</accession>
<evidence type="ECO:0000313" key="1">
    <source>
        <dbReference type="EMBL" id="KAF2469517.1"/>
    </source>
</evidence>
<organism evidence="1 2">
    <name type="scientific">Lindgomyces ingoldianus</name>
    <dbReference type="NCBI Taxonomy" id="673940"/>
    <lineage>
        <taxon>Eukaryota</taxon>
        <taxon>Fungi</taxon>
        <taxon>Dikarya</taxon>
        <taxon>Ascomycota</taxon>
        <taxon>Pezizomycotina</taxon>
        <taxon>Dothideomycetes</taxon>
        <taxon>Pleosporomycetidae</taxon>
        <taxon>Pleosporales</taxon>
        <taxon>Lindgomycetaceae</taxon>
        <taxon>Lindgomyces</taxon>
    </lineage>
</organism>
<comment type="caution">
    <text evidence="1">The sequence shown here is derived from an EMBL/GenBank/DDBJ whole genome shotgun (WGS) entry which is preliminary data.</text>
</comment>
<evidence type="ECO:0000313" key="2">
    <source>
        <dbReference type="Proteomes" id="UP000799755"/>
    </source>
</evidence>
<name>A0ACB6QRM5_9PLEO</name>
<dbReference type="Proteomes" id="UP000799755">
    <property type="component" value="Unassembled WGS sequence"/>
</dbReference>
<dbReference type="EMBL" id="MU003511">
    <property type="protein sequence ID" value="KAF2469517.1"/>
    <property type="molecule type" value="Genomic_DNA"/>
</dbReference>
<reference evidence="1" key="1">
    <citation type="journal article" date="2020" name="Stud. Mycol.">
        <title>101 Dothideomycetes genomes: a test case for predicting lifestyles and emergence of pathogens.</title>
        <authorList>
            <person name="Haridas S."/>
            <person name="Albert R."/>
            <person name="Binder M."/>
            <person name="Bloem J."/>
            <person name="Labutti K."/>
            <person name="Salamov A."/>
            <person name="Andreopoulos B."/>
            <person name="Baker S."/>
            <person name="Barry K."/>
            <person name="Bills G."/>
            <person name="Bluhm B."/>
            <person name="Cannon C."/>
            <person name="Castanera R."/>
            <person name="Culley D."/>
            <person name="Daum C."/>
            <person name="Ezra D."/>
            <person name="Gonzalez J."/>
            <person name="Henrissat B."/>
            <person name="Kuo A."/>
            <person name="Liang C."/>
            <person name="Lipzen A."/>
            <person name="Lutzoni F."/>
            <person name="Magnuson J."/>
            <person name="Mondo S."/>
            <person name="Nolan M."/>
            <person name="Ohm R."/>
            <person name="Pangilinan J."/>
            <person name="Park H.-J."/>
            <person name="Ramirez L."/>
            <person name="Alfaro M."/>
            <person name="Sun H."/>
            <person name="Tritt A."/>
            <person name="Yoshinaga Y."/>
            <person name="Zwiers L.-H."/>
            <person name="Turgeon B."/>
            <person name="Goodwin S."/>
            <person name="Spatafora J."/>
            <person name="Crous P."/>
            <person name="Grigoriev I."/>
        </authorList>
    </citation>
    <scope>NUCLEOTIDE SEQUENCE</scope>
    <source>
        <strain evidence="1">ATCC 200398</strain>
    </source>
</reference>
<gene>
    <name evidence="1" type="ORF">BDR25DRAFT_228672</name>
</gene>
<protein>
    <submittedName>
        <fullName evidence="1">8-amino-7-oxononanoate synthase</fullName>
    </submittedName>
</protein>
<keyword evidence="2" id="KW-1185">Reference proteome</keyword>
<proteinExistence type="predicted"/>
<sequence length="490" mass="54488">MSQSTTYAERMFKNWLNEHKPQAPALKNAPAFDRNLEQALDRSRIEFGLMTAKPRWDNSVIDLTSSDFLSLSRSGRIREGVNKELERQGEYLLSASGSRAQYGNYDYLLEVEREVAKFHNAETAWIAHSGFFACAGVIEAVMLPGDAIVYDEYMHASTHVGMKISTAAHKIPFRHNDPSSLQDVLTSLKDRHPAFRSGSQSILICVESIYSMDGDICPLQEYVNVAKELFPLGNAQFFMDEAHSSGVLGPNGSGLVQMLGLEKEIAIRVHVCSKALGSTGGRSCCIVINCLNSCVTRAIGIILCNETIRHAIMHQSRCLTYSGAPSTLMVASMRVGYNLLASGETREAQERIQTNVTYFFRQLTNDPVWEDALDAGLLSCPLTEDWEQRPYHSHIVPIRTRPRHEQYLFFHLSLSGMNAYNISYPVVPKGSSRIRLVFHAHNTEQELDKAVAAICSWAAEMLDIEEGTSGSRVTLPKAAQQVYAMQAALA</sequence>